<accession>A0ABD0MAC8</accession>
<organism evidence="1 2">
    <name type="scientific">Batillaria attramentaria</name>
    <dbReference type="NCBI Taxonomy" id="370345"/>
    <lineage>
        <taxon>Eukaryota</taxon>
        <taxon>Metazoa</taxon>
        <taxon>Spiralia</taxon>
        <taxon>Lophotrochozoa</taxon>
        <taxon>Mollusca</taxon>
        <taxon>Gastropoda</taxon>
        <taxon>Caenogastropoda</taxon>
        <taxon>Sorbeoconcha</taxon>
        <taxon>Cerithioidea</taxon>
        <taxon>Batillariidae</taxon>
        <taxon>Batillaria</taxon>
    </lineage>
</organism>
<keyword evidence="2" id="KW-1185">Reference proteome</keyword>
<dbReference type="Proteomes" id="UP001519460">
    <property type="component" value="Unassembled WGS sequence"/>
</dbReference>
<reference evidence="1 2" key="1">
    <citation type="journal article" date="2023" name="Sci. Data">
        <title>Genome assembly of the Korean intertidal mud-creeper Batillaria attramentaria.</title>
        <authorList>
            <person name="Patra A.K."/>
            <person name="Ho P.T."/>
            <person name="Jun S."/>
            <person name="Lee S.J."/>
            <person name="Kim Y."/>
            <person name="Won Y.J."/>
        </authorList>
    </citation>
    <scope>NUCLEOTIDE SEQUENCE [LARGE SCALE GENOMIC DNA]</scope>
    <source>
        <strain evidence="1">Wonlab-2016</strain>
    </source>
</reference>
<comment type="caution">
    <text evidence="1">The sequence shown here is derived from an EMBL/GenBank/DDBJ whole genome shotgun (WGS) entry which is preliminary data.</text>
</comment>
<proteinExistence type="predicted"/>
<gene>
    <name evidence="1" type="ORF">BaRGS_00000630</name>
</gene>
<dbReference type="AlphaFoldDB" id="A0ABD0MAC8"/>
<evidence type="ECO:0000313" key="2">
    <source>
        <dbReference type="Proteomes" id="UP001519460"/>
    </source>
</evidence>
<sequence>MYMPHLYRRRTARISRLSACREERDLGPILQPTPVGGLRGAALADPMLTLHSQYAAMFSFIRPPGLKRISDDTKRMVPV</sequence>
<dbReference type="EMBL" id="JACVVK020000002">
    <property type="protein sequence ID" value="KAK7508391.1"/>
    <property type="molecule type" value="Genomic_DNA"/>
</dbReference>
<evidence type="ECO:0000313" key="1">
    <source>
        <dbReference type="EMBL" id="KAK7508391.1"/>
    </source>
</evidence>
<name>A0ABD0MAC8_9CAEN</name>
<protein>
    <submittedName>
        <fullName evidence="1">Uncharacterized protein</fullName>
    </submittedName>
</protein>